<feature type="compositionally biased region" description="Basic and acidic residues" evidence="1">
    <location>
        <begin position="55"/>
        <end position="65"/>
    </location>
</feature>
<reference evidence="2" key="1">
    <citation type="submission" date="2020-03" db="EMBL/GenBank/DDBJ databases">
        <authorList>
            <person name="Weist P."/>
        </authorList>
    </citation>
    <scope>NUCLEOTIDE SEQUENCE</scope>
</reference>
<keyword evidence="3" id="KW-1185">Reference proteome</keyword>
<dbReference type="EMBL" id="CADEAL010004020">
    <property type="protein sequence ID" value="CAB1449568.1"/>
    <property type="molecule type" value="Genomic_DNA"/>
</dbReference>
<dbReference type="Proteomes" id="UP001153269">
    <property type="component" value="Unassembled WGS sequence"/>
</dbReference>
<organism evidence="2 3">
    <name type="scientific">Pleuronectes platessa</name>
    <name type="common">European plaice</name>
    <dbReference type="NCBI Taxonomy" id="8262"/>
    <lineage>
        <taxon>Eukaryota</taxon>
        <taxon>Metazoa</taxon>
        <taxon>Chordata</taxon>
        <taxon>Craniata</taxon>
        <taxon>Vertebrata</taxon>
        <taxon>Euteleostomi</taxon>
        <taxon>Actinopterygii</taxon>
        <taxon>Neopterygii</taxon>
        <taxon>Teleostei</taxon>
        <taxon>Neoteleostei</taxon>
        <taxon>Acanthomorphata</taxon>
        <taxon>Carangaria</taxon>
        <taxon>Pleuronectiformes</taxon>
        <taxon>Pleuronectoidei</taxon>
        <taxon>Pleuronectidae</taxon>
        <taxon>Pleuronectes</taxon>
    </lineage>
</organism>
<gene>
    <name evidence="2" type="ORF">PLEPLA_LOCUS37251</name>
</gene>
<accession>A0A9N7VEQ4</accession>
<protein>
    <submittedName>
        <fullName evidence="2">Uncharacterized protein</fullName>
    </submittedName>
</protein>
<proteinExistence type="predicted"/>
<feature type="region of interest" description="Disordered" evidence="1">
    <location>
        <begin position="50"/>
        <end position="90"/>
    </location>
</feature>
<evidence type="ECO:0000256" key="1">
    <source>
        <dbReference type="SAM" id="MobiDB-lite"/>
    </source>
</evidence>
<evidence type="ECO:0000313" key="2">
    <source>
        <dbReference type="EMBL" id="CAB1449568.1"/>
    </source>
</evidence>
<dbReference type="AlphaFoldDB" id="A0A9N7VEQ4"/>
<feature type="compositionally biased region" description="Basic residues" evidence="1">
    <location>
        <begin position="78"/>
        <end position="90"/>
    </location>
</feature>
<comment type="caution">
    <text evidence="2">The sequence shown here is derived from an EMBL/GenBank/DDBJ whole genome shotgun (WGS) entry which is preliminary data.</text>
</comment>
<feature type="non-terminal residue" evidence="2">
    <location>
        <position position="90"/>
    </location>
</feature>
<name>A0A9N7VEQ4_PLEPL</name>
<sequence>TFLTGSGSGVTVGHKFTRCNLVSPTPLDNIEHLTSYCAVARGHSISTKAAPELGRAAEDKPDRMSDTAPPIHPFTGKKERRKRMKHELVD</sequence>
<evidence type="ECO:0000313" key="3">
    <source>
        <dbReference type="Proteomes" id="UP001153269"/>
    </source>
</evidence>